<dbReference type="GO" id="GO:0004888">
    <property type="term" value="F:transmembrane signaling receptor activity"/>
    <property type="evidence" value="ECO:0007669"/>
    <property type="project" value="InterPro"/>
</dbReference>
<dbReference type="CDD" id="cd19051">
    <property type="entry name" value="LGIC_TM_cation"/>
    <property type="match status" value="1"/>
</dbReference>
<dbReference type="InterPro" id="IPR036719">
    <property type="entry name" value="Neuro-gated_channel_TM_sf"/>
</dbReference>
<dbReference type="FunFam" id="2.70.170.10:FF:000016">
    <property type="entry name" value="Nicotinic acetylcholine receptor subunit"/>
    <property type="match status" value="1"/>
</dbReference>
<dbReference type="Pfam" id="PF02932">
    <property type="entry name" value="Neur_chan_memb"/>
    <property type="match status" value="1"/>
</dbReference>
<evidence type="ECO:0000313" key="10">
    <source>
        <dbReference type="EMBL" id="KAK4886888.1"/>
    </source>
</evidence>
<dbReference type="AlphaFoldDB" id="A0AAN7SRH8"/>
<evidence type="ECO:0000256" key="4">
    <source>
        <dbReference type="ARBA" id="ARBA00023136"/>
    </source>
</evidence>
<evidence type="ECO:0000313" key="11">
    <source>
        <dbReference type="Proteomes" id="UP001353858"/>
    </source>
</evidence>
<keyword evidence="3 6" id="KW-1133">Transmembrane helix</keyword>
<feature type="transmembrane region" description="Helical" evidence="6">
    <location>
        <begin position="257"/>
        <end position="280"/>
    </location>
</feature>
<dbReference type="InterPro" id="IPR006202">
    <property type="entry name" value="Neur_chan_lig-bd"/>
</dbReference>
<dbReference type="PRINTS" id="PR00252">
    <property type="entry name" value="NRIONCHANNEL"/>
</dbReference>
<dbReference type="Proteomes" id="UP001353858">
    <property type="component" value="Unassembled WGS sequence"/>
</dbReference>
<sequence>MASVFFSFVLVITALCQKVCYCDSNVGNAGTNGFSSTQTRPKPIWNATYTDKLKQDLLLNYDKFARPTQHYNVTTVTIGISVLHVEINEFKSTINVNSWIRLAWSDDKLKWNSSNYGGLTDINVADHEIWQPDIMLYNSASGNAVSHLGETHCIVRENGEIIWVPPTQLVALCELNLRYWPFDTQTCFLKFGSWTYAGTEIDLKLFNSPVELTYMIKNGEWDITATNATRNVMYYSCCEEPYVDASFQLVMTRRSPAYRAIIIAPALVIIMLTLMGFWLPPQAGEKVILNGCTAIIISIFMVYFTQKIPAMGSHTPLIVLFYSSSLYVVCFSMLVSVIVIWMSRTQHTRSLPWAIKKPLTGVLGRVLGLGHHITETPLNSQRVTTEEMRDHHAPEFEEHQTSDDHQFIGPVTKTPIQHDWILFAAAIDRISFFFYSILFVILAAVYSL</sequence>
<accession>A0AAN7SRH8</accession>
<keyword evidence="7" id="KW-0732">Signal</keyword>
<protein>
    <submittedName>
        <fullName evidence="10">Uncharacterized protein</fullName>
    </submittedName>
</protein>
<evidence type="ECO:0000256" key="7">
    <source>
        <dbReference type="SAM" id="SignalP"/>
    </source>
</evidence>
<name>A0AAN7SRH8_9COLE</name>
<dbReference type="PANTHER" id="PTHR18945">
    <property type="entry name" value="NEUROTRANSMITTER GATED ION CHANNEL"/>
    <property type="match status" value="1"/>
</dbReference>
<comment type="caution">
    <text evidence="10">The sequence shown here is derived from an EMBL/GenBank/DDBJ whole genome shotgun (WGS) entry which is preliminary data.</text>
</comment>
<evidence type="ECO:0000256" key="6">
    <source>
        <dbReference type="SAM" id="Phobius"/>
    </source>
</evidence>
<comment type="similarity">
    <text evidence="1">Belongs to the ligand-gated ion channel (TC 1.A.9) family. Acetylcholine receptor (TC 1.A.9.1) subfamily.</text>
</comment>
<dbReference type="SUPFAM" id="SSF63712">
    <property type="entry name" value="Nicotinic receptor ligand binding domain-like"/>
    <property type="match status" value="1"/>
</dbReference>
<evidence type="ECO:0000256" key="1">
    <source>
        <dbReference type="ARBA" id="ARBA00009237"/>
    </source>
</evidence>
<dbReference type="InterPro" id="IPR036734">
    <property type="entry name" value="Neur_chan_lig-bd_sf"/>
</dbReference>
<feature type="transmembrane region" description="Helical" evidence="6">
    <location>
        <begin position="420"/>
        <end position="446"/>
    </location>
</feature>
<dbReference type="InterPro" id="IPR006201">
    <property type="entry name" value="Neur_channel"/>
</dbReference>
<dbReference type="InterPro" id="IPR038050">
    <property type="entry name" value="Neuro_actylchol_rec"/>
</dbReference>
<dbReference type="SUPFAM" id="SSF90112">
    <property type="entry name" value="Neurotransmitter-gated ion-channel transmembrane pore"/>
    <property type="match status" value="1"/>
</dbReference>
<feature type="transmembrane region" description="Helical" evidence="6">
    <location>
        <begin position="287"/>
        <end position="305"/>
    </location>
</feature>
<dbReference type="Gene3D" id="2.70.170.10">
    <property type="entry name" value="Neurotransmitter-gated ion-channel ligand-binding domain"/>
    <property type="match status" value="1"/>
</dbReference>
<evidence type="ECO:0000256" key="5">
    <source>
        <dbReference type="ARBA" id="ARBA00034104"/>
    </source>
</evidence>
<dbReference type="Pfam" id="PF02931">
    <property type="entry name" value="Neur_chan_LBD"/>
    <property type="match status" value="1"/>
</dbReference>
<dbReference type="FunFam" id="1.20.58.390:FF:000092">
    <property type="entry name" value="Nicotinic acetylcholine receptor subunit alpha10"/>
    <property type="match status" value="1"/>
</dbReference>
<gene>
    <name evidence="10" type="ORF">RN001_003159</name>
</gene>
<feature type="domain" description="Neurotransmitter-gated ion-channel ligand-binding" evidence="8">
    <location>
        <begin position="51"/>
        <end position="254"/>
    </location>
</feature>
<feature type="chain" id="PRO_5042976180" evidence="7">
    <location>
        <begin position="17"/>
        <end position="448"/>
    </location>
</feature>
<dbReference type="EMBL" id="JARPUR010000001">
    <property type="protein sequence ID" value="KAK4886888.1"/>
    <property type="molecule type" value="Genomic_DNA"/>
</dbReference>
<dbReference type="CDD" id="cd18997">
    <property type="entry name" value="LGIC_ECD_nAChR"/>
    <property type="match status" value="1"/>
</dbReference>
<evidence type="ECO:0000256" key="3">
    <source>
        <dbReference type="ARBA" id="ARBA00022989"/>
    </source>
</evidence>
<organism evidence="10 11">
    <name type="scientific">Aquatica leii</name>
    <dbReference type="NCBI Taxonomy" id="1421715"/>
    <lineage>
        <taxon>Eukaryota</taxon>
        <taxon>Metazoa</taxon>
        <taxon>Ecdysozoa</taxon>
        <taxon>Arthropoda</taxon>
        <taxon>Hexapoda</taxon>
        <taxon>Insecta</taxon>
        <taxon>Pterygota</taxon>
        <taxon>Neoptera</taxon>
        <taxon>Endopterygota</taxon>
        <taxon>Coleoptera</taxon>
        <taxon>Polyphaga</taxon>
        <taxon>Elateriformia</taxon>
        <taxon>Elateroidea</taxon>
        <taxon>Lampyridae</taxon>
        <taxon>Luciolinae</taxon>
        <taxon>Aquatica</taxon>
    </lineage>
</organism>
<proteinExistence type="inferred from homology"/>
<dbReference type="GO" id="GO:0005230">
    <property type="term" value="F:extracellular ligand-gated monoatomic ion channel activity"/>
    <property type="evidence" value="ECO:0007669"/>
    <property type="project" value="InterPro"/>
</dbReference>
<dbReference type="Gene3D" id="1.20.58.390">
    <property type="entry name" value="Neurotransmitter-gated ion-channel transmembrane domain"/>
    <property type="match status" value="1"/>
</dbReference>
<evidence type="ECO:0000259" key="9">
    <source>
        <dbReference type="Pfam" id="PF02932"/>
    </source>
</evidence>
<keyword evidence="2 6" id="KW-0812">Transmembrane</keyword>
<dbReference type="GO" id="GO:0045211">
    <property type="term" value="C:postsynaptic membrane"/>
    <property type="evidence" value="ECO:0007669"/>
    <property type="project" value="UniProtKB-SubCell"/>
</dbReference>
<feature type="transmembrane region" description="Helical" evidence="6">
    <location>
        <begin position="317"/>
        <end position="341"/>
    </location>
</feature>
<reference evidence="11" key="1">
    <citation type="submission" date="2023-01" db="EMBL/GenBank/DDBJ databases">
        <title>Key to firefly adult light organ development and bioluminescence: homeobox transcription factors regulate luciferase expression and transportation to peroxisome.</title>
        <authorList>
            <person name="Fu X."/>
        </authorList>
    </citation>
    <scope>NUCLEOTIDE SEQUENCE [LARGE SCALE GENOMIC DNA]</scope>
</reference>
<evidence type="ECO:0000256" key="2">
    <source>
        <dbReference type="ARBA" id="ARBA00022692"/>
    </source>
</evidence>
<comment type="subcellular location">
    <subcellularLocation>
        <location evidence="5">Postsynaptic cell membrane</location>
        <topology evidence="5">Multi-pass membrane protein</topology>
    </subcellularLocation>
</comment>
<feature type="signal peptide" evidence="7">
    <location>
        <begin position="1"/>
        <end position="16"/>
    </location>
</feature>
<keyword evidence="4 6" id="KW-0472">Membrane</keyword>
<dbReference type="InterPro" id="IPR006029">
    <property type="entry name" value="Neurotrans-gated_channel_TM"/>
</dbReference>
<keyword evidence="11" id="KW-1185">Reference proteome</keyword>
<evidence type="ECO:0000259" key="8">
    <source>
        <dbReference type="Pfam" id="PF02931"/>
    </source>
</evidence>
<feature type="domain" description="Neurotransmitter-gated ion-channel transmembrane" evidence="9">
    <location>
        <begin position="262"/>
        <end position="389"/>
    </location>
</feature>